<dbReference type="Pfam" id="PF01943">
    <property type="entry name" value="Polysacc_synt"/>
    <property type="match status" value="1"/>
</dbReference>
<keyword evidence="4 5" id="KW-0472">Membrane</keyword>
<organism evidence="6">
    <name type="scientific">marine metagenome</name>
    <dbReference type="NCBI Taxonomy" id="408172"/>
    <lineage>
        <taxon>unclassified sequences</taxon>
        <taxon>metagenomes</taxon>
        <taxon>ecological metagenomes</taxon>
    </lineage>
</organism>
<dbReference type="EMBL" id="UINC01017941">
    <property type="protein sequence ID" value="SVA74910.1"/>
    <property type="molecule type" value="Genomic_DNA"/>
</dbReference>
<evidence type="ECO:0000256" key="2">
    <source>
        <dbReference type="ARBA" id="ARBA00022692"/>
    </source>
</evidence>
<feature type="transmembrane region" description="Helical" evidence="5">
    <location>
        <begin position="92"/>
        <end position="114"/>
    </location>
</feature>
<dbReference type="CDD" id="cd13128">
    <property type="entry name" value="MATE_Wzx_like"/>
    <property type="match status" value="1"/>
</dbReference>
<feature type="transmembrane region" description="Helical" evidence="5">
    <location>
        <begin position="183"/>
        <end position="205"/>
    </location>
</feature>
<keyword evidence="3 5" id="KW-1133">Transmembrane helix</keyword>
<feature type="transmembrane region" description="Helical" evidence="5">
    <location>
        <begin position="226"/>
        <end position="248"/>
    </location>
</feature>
<comment type="subcellular location">
    <subcellularLocation>
        <location evidence="1">Membrane</location>
        <topology evidence="1">Multi-pass membrane protein</topology>
    </subcellularLocation>
</comment>
<evidence type="ECO:0000256" key="1">
    <source>
        <dbReference type="ARBA" id="ARBA00004141"/>
    </source>
</evidence>
<feature type="transmembrane region" description="Helical" evidence="5">
    <location>
        <begin position="394"/>
        <end position="415"/>
    </location>
</feature>
<gene>
    <name evidence="6" type="ORF">METZ01_LOCUS127764</name>
</gene>
<dbReference type="InterPro" id="IPR052556">
    <property type="entry name" value="PolySynth_Transporter"/>
</dbReference>
<sequence>MNILKKAVQLKNHSGFRKYFSNTSWLMAERILRMTVALLVGVYVARYLGPERFGLLSYANSFVGLFLALATLGIESIVIRELVKSPESRNELLGSAFGLKILGTLLMWFIILFSVPLTGNDTQTNIFIAIISLAIFFQAFNVIDFNYQAEVKSKYVVQVQFIQLFLTSFTKLFLIFLKAPLLWFVWVYCFDAFLLAIGLVVMYMIKSGNFCQWRWKWEVARSLLRDSWPLILSGVLVSIYVNIDQVMIKHMIDEQAVGLYAIATRLSTAWYFIPIAITSSMFPAILNAKYNNSSIYHQRLQTLYDILVWMAILIAIAILCLSESIIDLLVGHEYAPAASVLSIAIIAGIFTNIGLINNKFFEAENRQIDILYRSLMGVSVNIILNIILIKKYGIYGAALATVAAQFSTSIVYTYLKKDSRILFFMFLKSFDARRIFS</sequence>
<feature type="transmembrane region" description="Helical" evidence="5">
    <location>
        <begin position="126"/>
        <end position="143"/>
    </location>
</feature>
<keyword evidence="2 5" id="KW-0812">Transmembrane</keyword>
<feature type="transmembrane region" description="Helical" evidence="5">
    <location>
        <begin position="338"/>
        <end position="358"/>
    </location>
</feature>
<proteinExistence type="predicted"/>
<evidence type="ECO:0000256" key="4">
    <source>
        <dbReference type="ARBA" id="ARBA00023136"/>
    </source>
</evidence>
<dbReference type="AlphaFoldDB" id="A0A381YDE4"/>
<dbReference type="InterPro" id="IPR002797">
    <property type="entry name" value="Polysacc_synth"/>
</dbReference>
<accession>A0A381YDE4</accession>
<feature type="transmembrane region" description="Helical" evidence="5">
    <location>
        <begin position="155"/>
        <end position="177"/>
    </location>
</feature>
<feature type="transmembrane region" description="Helical" evidence="5">
    <location>
        <begin position="55"/>
        <end position="80"/>
    </location>
</feature>
<protein>
    <submittedName>
        <fullName evidence="6">Uncharacterized protein</fullName>
    </submittedName>
</protein>
<evidence type="ECO:0000313" key="6">
    <source>
        <dbReference type="EMBL" id="SVA74910.1"/>
    </source>
</evidence>
<feature type="transmembrane region" description="Helical" evidence="5">
    <location>
        <begin position="306"/>
        <end position="326"/>
    </location>
</feature>
<feature type="transmembrane region" description="Helical" evidence="5">
    <location>
        <begin position="31"/>
        <end position="49"/>
    </location>
</feature>
<name>A0A381YDE4_9ZZZZ</name>
<evidence type="ECO:0000256" key="3">
    <source>
        <dbReference type="ARBA" id="ARBA00022989"/>
    </source>
</evidence>
<feature type="transmembrane region" description="Helical" evidence="5">
    <location>
        <begin position="268"/>
        <end position="286"/>
    </location>
</feature>
<dbReference type="PANTHER" id="PTHR43424">
    <property type="entry name" value="LOCUS PUTATIVE PROTEIN 1-RELATED"/>
    <property type="match status" value="1"/>
</dbReference>
<dbReference type="PANTHER" id="PTHR43424:SF1">
    <property type="entry name" value="LOCUS PUTATIVE PROTEIN 1-RELATED"/>
    <property type="match status" value="1"/>
</dbReference>
<feature type="transmembrane region" description="Helical" evidence="5">
    <location>
        <begin position="370"/>
        <end position="388"/>
    </location>
</feature>
<reference evidence="6" key="1">
    <citation type="submission" date="2018-05" db="EMBL/GenBank/DDBJ databases">
        <authorList>
            <person name="Lanie J.A."/>
            <person name="Ng W.-L."/>
            <person name="Kazmierczak K.M."/>
            <person name="Andrzejewski T.M."/>
            <person name="Davidsen T.M."/>
            <person name="Wayne K.J."/>
            <person name="Tettelin H."/>
            <person name="Glass J.I."/>
            <person name="Rusch D."/>
            <person name="Podicherti R."/>
            <person name="Tsui H.-C.T."/>
            <person name="Winkler M.E."/>
        </authorList>
    </citation>
    <scope>NUCLEOTIDE SEQUENCE</scope>
</reference>
<dbReference type="GO" id="GO:0016020">
    <property type="term" value="C:membrane"/>
    <property type="evidence" value="ECO:0007669"/>
    <property type="project" value="UniProtKB-SubCell"/>
</dbReference>
<evidence type="ECO:0000256" key="5">
    <source>
        <dbReference type="SAM" id="Phobius"/>
    </source>
</evidence>